<dbReference type="AlphaFoldDB" id="A0A0F5JR97"/>
<organism evidence="1 2">
    <name type="scientific">Parabacteroides goldsteinii DSM 19448 = WAL 12034</name>
    <dbReference type="NCBI Taxonomy" id="927665"/>
    <lineage>
        <taxon>Bacteria</taxon>
        <taxon>Pseudomonadati</taxon>
        <taxon>Bacteroidota</taxon>
        <taxon>Bacteroidia</taxon>
        <taxon>Bacteroidales</taxon>
        <taxon>Tannerellaceae</taxon>
        <taxon>Parabacteroides</taxon>
    </lineage>
</organism>
<protein>
    <submittedName>
        <fullName evidence="1">Uncharacterized protein</fullName>
    </submittedName>
</protein>
<dbReference type="EMBL" id="AQHV01000001">
    <property type="protein sequence ID" value="KKB59952.1"/>
    <property type="molecule type" value="Genomic_DNA"/>
</dbReference>
<name>A0A0F5JR97_9BACT</name>
<gene>
    <name evidence="1" type="ORF">HMPREF1535_00225</name>
</gene>
<comment type="caution">
    <text evidence="1">The sequence shown here is derived from an EMBL/GenBank/DDBJ whole genome shotgun (WGS) entry which is preliminary data.</text>
</comment>
<dbReference type="Proteomes" id="UP000033047">
    <property type="component" value="Unassembled WGS sequence"/>
</dbReference>
<dbReference type="HOGENOM" id="CLU_2602846_0_0_10"/>
<dbReference type="STRING" id="927665.HMPREF1535_00225"/>
<dbReference type="PATRIC" id="fig|927665.4.peg.226"/>
<proteinExistence type="predicted"/>
<sequence length="79" mass="9284">MAKKGETLSLDSIKKFVQLYQSYHETKKVSVDFAAKELCVTKWELWEFICNNKSHFKLDSYSNPNSDCITKRYIIDVLD</sequence>
<evidence type="ECO:0000313" key="2">
    <source>
        <dbReference type="Proteomes" id="UP000033047"/>
    </source>
</evidence>
<dbReference type="RefSeq" id="WP_046145053.1">
    <property type="nucleotide sequence ID" value="NZ_KQ033912.1"/>
</dbReference>
<accession>A0A0F5JR97</accession>
<reference evidence="1 2" key="1">
    <citation type="submission" date="2013-04" db="EMBL/GenBank/DDBJ databases">
        <title>The Genome Sequence of Parabacteroides goldsteinii DSM 19448.</title>
        <authorList>
            <consortium name="The Broad Institute Genomics Platform"/>
            <person name="Earl A."/>
            <person name="Ward D."/>
            <person name="Feldgarden M."/>
            <person name="Gevers D."/>
            <person name="Martens E."/>
            <person name="Sakamoto M."/>
            <person name="Benno Y."/>
            <person name="Song Y."/>
            <person name="Liu C."/>
            <person name="Lee J."/>
            <person name="Bolanos M."/>
            <person name="Vaisanen M.L."/>
            <person name="Finegold S.M."/>
            <person name="Walker B."/>
            <person name="Young S."/>
            <person name="Zeng Q."/>
            <person name="Gargeya S."/>
            <person name="Fitzgerald M."/>
            <person name="Haas B."/>
            <person name="Abouelleil A."/>
            <person name="Allen A.W."/>
            <person name="Alvarado L."/>
            <person name="Arachchi H.M."/>
            <person name="Berlin A.M."/>
            <person name="Chapman S.B."/>
            <person name="Gainer-Dewar J."/>
            <person name="Goldberg J."/>
            <person name="Griggs A."/>
            <person name="Gujja S."/>
            <person name="Hansen M."/>
            <person name="Howarth C."/>
            <person name="Imamovic A."/>
            <person name="Ireland A."/>
            <person name="Larimer J."/>
            <person name="McCowan C."/>
            <person name="Murphy C."/>
            <person name="Pearson M."/>
            <person name="Poon T.W."/>
            <person name="Priest M."/>
            <person name="Roberts A."/>
            <person name="Saif S."/>
            <person name="Shea T."/>
            <person name="Sisk P."/>
            <person name="Sykes S."/>
            <person name="Wortman J."/>
            <person name="Nusbaum C."/>
            <person name="Birren B."/>
        </authorList>
    </citation>
    <scope>NUCLEOTIDE SEQUENCE [LARGE SCALE GENOMIC DNA]</scope>
    <source>
        <strain evidence="1 2">DSM 19448</strain>
    </source>
</reference>
<evidence type="ECO:0000313" key="1">
    <source>
        <dbReference type="EMBL" id="KKB59952.1"/>
    </source>
</evidence>